<dbReference type="EC" id="3.2.1.39" evidence="3"/>
<evidence type="ECO:0000256" key="8">
    <source>
        <dbReference type="RuleBase" id="RU004335"/>
    </source>
</evidence>
<dbReference type="PROSITE" id="PS00587">
    <property type="entry name" value="GLYCOSYL_HYDROL_F17"/>
    <property type="match status" value="2"/>
</dbReference>
<organism evidence="10">
    <name type="scientific">Prunus dulcis</name>
    <name type="common">Almond</name>
    <name type="synonym">Amygdalus dulcis</name>
    <dbReference type="NCBI Taxonomy" id="3755"/>
    <lineage>
        <taxon>Eukaryota</taxon>
        <taxon>Viridiplantae</taxon>
        <taxon>Streptophyta</taxon>
        <taxon>Embryophyta</taxon>
        <taxon>Tracheophyta</taxon>
        <taxon>Spermatophyta</taxon>
        <taxon>Magnoliopsida</taxon>
        <taxon>eudicotyledons</taxon>
        <taxon>Gunneridae</taxon>
        <taxon>Pentapetalae</taxon>
        <taxon>rosids</taxon>
        <taxon>fabids</taxon>
        <taxon>Rosales</taxon>
        <taxon>Rosaceae</taxon>
        <taxon>Amygdaloideae</taxon>
        <taxon>Amygdaleae</taxon>
        <taxon>Prunus</taxon>
    </lineage>
</organism>
<protein>
    <recommendedName>
        <fullName evidence="3">glucan endo-1,3-beta-D-glucosidase</fullName>
        <ecNumber evidence="3">3.2.1.39</ecNumber>
    </recommendedName>
    <alternativeName>
        <fullName evidence="6">(1-&gt;3)-beta-glucan endohydrolase</fullName>
    </alternativeName>
    <alternativeName>
        <fullName evidence="7">Beta-1,3-endoglucanase</fullName>
    </alternativeName>
</protein>
<dbReference type="InterPro" id="IPR000490">
    <property type="entry name" value="Glyco_hydro_17"/>
</dbReference>
<dbReference type="GO" id="GO:0042973">
    <property type="term" value="F:glucan endo-1,3-beta-D-glucosidase activity"/>
    <property type="evidence" value="ECO:0007669"/>
    <property type="project" value="UniProtKB-EC"/>
</dbReference>
<dbReference type="AlphaFoldDB" id="A0A5H2XZI5"/>
<dbReference type="Pfam" id="PF00332">
    <property type="entry name" value="Glyco_hydro_17"/>
    <property type="match status" value="2"/>
</dbReference>
<keyword evidence="4 9" id="KW-0378">Hydrolase</keyword>
<accession>A0A5H2XZI5</accession>
<evidence type="ECO:0000256" key="9">
    <source>
        <dbReference type="RuleBase" id="RU004336"/>
    </source>
</evidence>
<sequence>ILLKRQIILYKSSELFTRIIKPHYNFFNIAEAQIGVCYGMLGDRLPPPSEVIALYKQNNIGRMRLYDPNQAALAALRGSNIELMLGVPNDNLQSLASSQANANTWVQNNVRNYGNVRFKYIAVGNEVKPSDSYAQFLVPAMQNIQKAISSAGLGIKVSTAVDTGVLGNSFPPSKGEFKSEYGALLSPIIRFLVNNRSPLLVNLYPYFSYSSNTRDIRLDYALFTAPSVVVQDGQRGYRNLFDAILDAVYAALEKAGGGSLEIVISESGWPSAGGTATTIDNARTYNANLIQHVKGGTPRKPGRAIETYIFAMFDENRKNPELEKHWGLLLSLISIVLLLGQLVVASLATKQQTGAPIGVCNGMVGDDLPPQAEVVALYKTNNIPRMRLYDPNPAALEALRGSNIKLLLGVPNENLQYIALSQANANAWVQNNVRNYANVKFKYIAVGNEVKPSDSFAQFLVPAMRNIQEAISLAGLAKKIKVSTAIDTGVLGETFPPSIGSFKSEYNALLYPIIRFLVSHQSPLLVNLYPYFAYSGNTQDIRLDYALFTAPSVVVQDGNFGYRNLFDAMLDGVYAALEKAGGGSLKVVISETGWPSAAGTATTIDNARTFISNLIQHVKEGTPRRPGRPIETYIFAMFDENRKTPELEKHWGLFSPTKQPKYQISFN</sequence>
<evidence type="ECO:0000256" key="5">
    <source>
        <dbReference type="ARBA" id="ARBA00023295"/>
    </source>
</evidence>
<dbReference type="InterPro" id="IPR044965">
    <property type="entry name" value="Glyco_hydro_17_plant"/>
</dbReference>
<evidence type="ECO:0000256" key="4">
    <source>
        <dbReference type="ARBA" id="ARBA00022801"/>
    </source>
</evidence>
<name>A0A5H2XZI5_PRUDU</name>
<keyword evidence="5 9" id="KW-0326">Glycosidase</keyword>
<dbReference type="InterPro" id="IPR017853">
    <property type="entry name" value="GH"/>
</dbReference>
<evidence type="ECO:0000256" key="7">
    <source>
        <dbReference type="ARBA" id="ARBA00033417"/>
    </source>
</evidence>
<dbReference type="PANTHER" id="PTHR32227">
    <property type="entry name" value="GLUCAN ENDO-1,3-BETA-GLUCOSIDASE BG1-RELATED-RELATED"/>
    <property type="match status" value="1"/>
</dbReference>
<gene>
    <name evidence="10" type="ORF">Prudu_275S000100</name>
</gene>
<comment type="catalytic activity">
    <reaction evidence="1">
        <text>Hydrolysis of (1-&gt;3)-beta-D-glucosidic linkages in (1-&gt;3)-beta-D-glucans.</text>
        <dbReference type="EC" id="3.2.1.39"/>
    </reaction>
</comment>
<dbReference type="FunFam" id="3.20.20.80:FF:000010">
    <property type="entry name" value="glucan endo-1,3-beta-glucosidase, basic"/>
    <property type="match status" value="2"/>
</dbReference>
<reference evidence="10" key="1">
    <citation type="journal article" date="2019" name="Science">
        <title>Mutation of a bHLH transcription factor allowed almond domestication.</title>
        <authorList>
            <person name="Sanchez-Perez R."/>
            <person name="Pavan S."/>
            <person name="Mazzeo R."/>
            <person name="Moldovan C."/>
            <person name="Aiese Cigliano R."/>
            <person name="Del Cueto J."/>
            <person name="Ricciardi F."/>
            <person name="Lotti C."/>
            <person name="Ricciardi L."/>
            <person name="Dicenta F."/>
            <person name="Lopez-Marques R.L."/>
            <person name="Lindberg Moller B."/>
        </authorList>
    </citation>
    <scope>NUCLEOTIDE SEQUENCE</scope>
</reference>
<evidence type="ECO:0000256" key="3">
    <source>
        <dbReference type="ARBA" id="ARBA00012780"/>
    </source>
</evidence>
<comment type="similarity">
    <text evidence="2 8">Belongs to the glycosyl hydrolase 17 family.</text>
</comment>
<evidence type="ECO:0000256" key="2">
    <source>
        <dbReference type="ARBA" id="ARBA00008773"/>
    </source>
</evidence>
<evidence type="ECO:0000256" key="1">
    <source>
        <dbReference type="ARBA" id="ARBA00000382"/>
    </source>
</evidence>
<feature type="non-terminal residue" evidence="10">
    <location>
        <position position="1"/>
    </location>
</feature>
<dbReference type="EMBL" id="AP020612">
    <property type="protein sequence ID" value="BBN68086.1"/>
    <property type="molecule type" value="Genomic_DNA"/>
</dbReference>
<dbReference type="GO" id="GO:0005975">
    <property type="term" value="P:carbohydrate metabolic process"/>
    <property type="evidence" value="ECO:0007669"/>
    <property type="project" value="InterPro"/>
</dbReference>
<dbReference type="SUPFAM" id="SSF51445">
    <property type="entry name" value="(Trans)glycosidases"/>
    <property type="match status" value="2"/>
</dbReference>
<evidence type="ECO:0000313" key="10">
    <source>
        <dbReference type="EMBL" id="BBN68086.1"/>
    </source>
</evidence>
<evidence type="ECO:0000256" key="6">
    <source>
        <dbReference type="ARBA" id="ARBA00033335"/>
    </source>
</evidence>
<dbReference type="Gene3D" id="3.20.20.80">
    <property type="entry name" value="Glycosidases"/>
    <property type="match status" value="2"/>
</dbReference>
<proteinExistence type="inferred from homology"/>